<evidence type="ECO:0000256" key="2">
    <source>
        <dbReference type="ARBA" id="ARBA00004173"/>
    </source>
</evidence>
<comment type="caution">
    <text evidence="7">The sequence shown here is derived from an EMBL/GenBank/DDBJ whole genome shotgun (WGS) entry which is preliminary data.</text>
</comment>
<dbReference type="SUPFAM" id="SSF52833">
    <property type="entry name" value="Thioredoxin-like"/>
    <property type="match status" value="1"/>
</dbReference>
<dbReference type="Pfam" id="PF07955">
    <property type="entry name" value="DUF1687"/>
    <property type="match status" value="1"/>
</dbReference>
<name>A0AAV5QSA6_9ASCO</name>
<dbReference type="PANTHER" id="PTHR28071:SF1">
    <property type="entry name" value="REDOX PROTEIN FMP46, MITOCHONDRIAL-RELATED"/>
    <property type="match status" value="1"/>
</dbReference>
<evidence type="ECO:0000256" key="3">
    <source>
        <dbReference type="ARBA" id="ARBA00009734"/>
    </source>
</evidence>
<dbReference type="GO" id="GO:0016491">
    <property type="term" value="F:oxidoreductase activity"/>
    <property type="evidence" value="ECO:0007669"/>
    <property type="project" value="UniProtKB-KW"/>
</dbReference>
<dbReference type="AlphaFoldDB" id="A0AAV5QSA6"/>
<dbReference type="PANTHER" id="PTHR28071">
    <property type="entry name" value="REDOX PROTEIN FMP46, MITOCHONDRIAL-RELATED"/>
    <property type="match status" value="1"/>
</dbReference>
<evidence type="ECO:0000313" key="7">
    <source>
        <dbReference type="EMBL" id="GMM37614.1"/>
    </source>
</evidence>
<dbReference type="GeneID" id="90075589"/>
<dbReference type="InterPro" id="IPR036249">
    <property type="entry name" value="Thioredoxin-like_sf"/>
</dbReference>
<dbReference type="RefSeq" id="XP_064854610.1">
    <property type="nucleotide sequence ID" value="XM_064998538.1"/>
</dbReference>
<dbReference type="InterPro" id="IPR012882">
    <property type="entry name" value="Fmp46"/>
</dbReference>
<dbReference type="EMBL" id="BTFZ01000012">
    <property type="protein sequence ID" value="GMM37614.1"/>
    <property type="molecule type" value="Genomic_DNA"/>
</dbReference>
<keyword evidence="8" id="KW-1185">Reference proteome</keyword>
<comment type="subcellular location">
    <subcellularLocation>
        <location evidence="2">Mitochondrion</location>
    </subcellularLocation>
</comment>
<comment type="function">
    <text evidence="1">Putative mitochondrial redox protein which could be involved in the reduction of small toxic molecules.</text>
</comment>
<dbReference type="Proteomes" id="UP001360560">
    <property type="component" value="Unassembled WGS sequence"/>
</dbReference>
<sequence length="190" mass="21515">MSLFKSLQHIPGVITIFHLPHNNQSIELLKILNKHQVSSAPISTGKSWLSRIFALNPGQDKDKSTKAIDEILFRDSDGLKVSNDFKNALYYIDIQNKFPTSQQFKLIFDYARKDPENLKAYESVFPKLINKESSGALILPESSILKNLALKPIIEVPKGSFDAPLVVDWSKCKIRNEAKGLEEILEEYKA</sequence>
<evidence type="ECO:0000256" key="1">
    <source>
        <dbReference type="ARBA" id="ARBA00002963"/>
    </source>
</evidence>
<evidence type="ECO:0000256" key="4">
    <source>
        <dbReference type="ARBA" id="ARBA00022946"/>
    </source>
</evidence>
<dbReference type="Gene3D" id="3.40.30.10">
    <property type="entry name" value="Glutaredoxin"/>
    <property type="match status" value="1"/>
</dbReference>
<dbReference type="GO" id="GO:0005739">
    <property type="term" value="C:mitochondrion"/>
    <property type="evidence" value="ECO:0007669"/>
    <property type="project" value="UniProtKB-SubCell"/>
</dbReference>
<proteinExistence type="inferred from homology"/>
<keyword evidence="6" id="KW-0496">Mitochondrion</keyword>
<evidence type="ECO:0000256" key="6">
    <source>
        <dbReference type="ARBA" id="ARBA00023128"/>
    </source>
</evidence>
<accession>A0AAV5QSA6</accession>
<evidence type="ECO:0000313" key="8">
    <source>
        <dbReference type="Proteomes" id="UP001360560"/>
    </source>
</evidence>
<reference evidence="7 8" key="1">
    <citation type="journal article" date="2023" name="Elife">
        <title>Identification of key yeast species and microbe-microbe interactions impacting larval growth of Drosophila in the wild.</title>
        <authorList>
            <person name="Mure A."/>
            <person name="Sugiura Y."/>
            <person name="Maeda R."/>
            <person name="Honda K."/>
            <person name="Sakurai N."/>
            <person name="Takahashi Y."/>
            <person name="Watada M."/>
            <person name="Katoh T."/>
            <person name="Gotoh A."/>
            <person name="Gotoh Y."/>
            <person name="Taniguchi I."/>
            <person name="Nakamura K."/>
            <person name="Hayashi T."/>
            <person name="Katayama T."/>
            <person name="Uemura T."/>
            <person name="Hattori Y."/>
        </authorList>
    </citation>
    <scope>NUCLEOTIDE SEQUENCE [LARGE SCALE GENOMIC DNA]</scope>
    <source>
        <strain evidence="7 8">SC-9</strain>
    </source>
</reference>
<comment type="similarity">
    <text evidence="3">Belongs to the FMP46 family.</text>
</comment>
<keyword evidence="4" id="KW-0809">Transit peptide</keyword>
<evidence type="ECO:0000256" key="5">
    <source>
        <dbReference type="ARBA" id="ARBA00023002"/>
    </source>
</evidence>
<organism evidence="7 8">
    <name type="scientific">Saccharomycopsis crataegensis</name>
    <dbReference type="NCBI Taxonomy" id="43959"/>
    <lineage>
        <taxon>Eukaryota</taxon>
        <taxon>Fungi</taxon>
        <taxon>Dikarya</taxon>
        <taxon>Ascomycota</taxon>
        <taxon>Saccharomycotina</taxon>
        <taxon>Saccharomycetes</taxon>
        <taxon>Saccharomycopsidaceae</taxon>
        <taxon>Saccharomycopsis</taxon>
    </lineage>
</organism>
<protein>
    <submittedName>
        <fullName evidence="7">Uncharacterized protein</fullName>
    </submittedName>
</protein>
<keyword evidence="5" id="KW-0560">Oxidoreductase</keyword>
<gene>
    <name evidence="7" type="ORF">DASC09_049390</name>
</gene>